<dbReference type="AlphaFoldDB" id="A0A5C6S1G3"/>
<evidence type="ECO:0000256" key="2">
    <source>
        <dbReference type="SAM" id="MobiDB-lite"/>
    </source>
</evidence>
<dbReference type="EMBL" id="VOPL01000007">
    <property type="protein sequence ID" value="TXB67472.1"/>
    <property type="molecule type" value="Genomic_DNA"/>
</dbReference>
<dbReference type="InterPro" id="IPR036397">
    <property type="entry name" value="RNaseH_sf"/>
</dbReference>
<name>A0A5C6S1G3_9RHOB</name>
<dbReference type="Pfam" id="PF22483">
    <property type="entry name" value="Mu-transpos_C_2"/>
    <property type="match status" value="1"/>
</dbReference>
<comment type="caution">
    <text evidence="4">The sequence shown here is derived from an EMBL/GenBank/DDBJ whole genome shotgun (WGS) entry which is preliminary data.</text>
</comment>
<dbReference type="Gene3D" id="3.30.420.10">
    <property type="entry name" value="Ribonuclease H-like superfamily/Ribonuclease H"/>
    <property type="match status" value="1"/>
</dbReference>
<evidence type="ECO:0000313" key="5">
    <source>
        <dbReference type="Proteomes" id="UP000321562"/>
    </source>
</evidence>
<accession>A0A5C6S1G3</accession>
<dbReference type="InterPro" id="IPR001584">
    <property type="entry name" value="Integrase_cat-core"/>
</dbReference>
<feature type="domain" description="Integrase catalytic" evidence="3">
    <location>
        <begin position="123"/>
        <end position="313"/>
    </location>
</feature>
<evidence type="ECO:0000256" key="1">
    <source>
        <dbReference type="ARBA" id="ARBA00009277"/>
    </source>
</evidence>
<dbReference type="GO" id="GO:0003676">
    <property type="term" value="F:nucleic acid binding"/>
    <property type="evidence" value="ECO:0007669"/>
    <property type="project" value="InterPro"/>
</dbReference>
<evidence type="ECO:0000259" key="3">
    <source>
        <dbReference type="PROSITE" id="PS50994"/>
    </source>
</evidence>
<dbReference type="GO" id="GO:0015074">
    <property type="term" value="P:DNA integration"/>
    <property type="evidence" value="ECO:0007669"/>
    <property type="project" value="InterPro"/>
</dbReference>
<evidence type="ECO:0000313" key="4">
    <source>
        <dbReference type="EMBL" id="TXB67472.1"/>
    </source>
</evidence>
<dbReference type="NCBIfam" id="NF033546">
    <property type="entry name" value="transpos_IS21"/>
    <property type="match status" value="1"/>
</dbReference>
<reference evidence="4 5" key="1">
    <citation type="submission" date="2019-08" db="EMBL/GenBank/DDBJ databases">
        <authorList>
            <person name="Ye J."/>
        </authorList>
    </citation>
    <scope>NUCLEOTIDE SEQUENCE [LARGE SCALE GENOMIC DNA]</scope>
    <source>
        <strain evidence="4 5">TK008</strain>
    </source>
</reference>
<feature type="region of interest" description="Disordered" evidence="2">
    <location>
        <begin position="490"/>
        <end position="519"/>
    </location>
</feature>
<protein>
    <submittedName>
        <fullName evidence="4">IS21 family transposase</fullName>
    </submittedName>
</protein>
<dbReference type="PROSITE" id="PS50994">
    <property type="entry name" value="INTEGRASE"/>
    <property type="match status" value="1"/>
</dbReference>
<sequence>MPDMDFKKALRLIVMEDLSNVAIGRVCDIHRTTVGKYRSKLRNRPLSLAEIDELTVDALRDLLDLKRELLPTTWTEPDWDLMARRMSSEKGMVMTVLHNEYARQSEVPMSYTRFCRKLKAHLKKRGPIMRQVRIAGEEAFVDFSGKRPELTDPETGKKRHVELFIGALGHSRLIFATAVPDQSAQSWIKAHVAMFDYFGGTPKYIVPDNLKAAVIHPRSHARGQVLNAAFDRAMQHYGVTPLPARVGNPQDKGLVEQSVLHVKRWITLPLSRQTFHSIPEINRAIGIELDRINDKPMRRLGGRSRRQIFEEEERSRLRALPHRPFRNLQHIRSVRVPEDYHVEYRGNFYSVPHELIGKTVDLFEDQEVVSLFHVRRRVAIHPQLQGVGKVSTLRHHQPDNHRFHGDHRHRYFNTWGRYQAKPIDRYLRLHLAVWKNPNATDKCARKLAELVDHHGEEIVVQAADWVLTHCPDAPHIRRIERLIAQPARIETPVKADGTEDPSANHKNIRGASYYGRTDT</sequence>
<dbReference type="InterPro" id="IPR012337">
    <property type="entry name" value="RNaseH-like_sf"/>
</dbReference>
<proteinExistence type="inferred from homology"/>
<organism evidence="4 5">
    <name type="scientific">Paracoccus aurantiacus</name>
    <dbReference type="NCBI Taxonomy" id="2599412"/>
    <lineage>
        <taxon>Bacteria</taxon>
        <taxon>Pseudomonadati</taxon>
        <taxon>Pseudomonadota</taxon>
        <taxon>Alphaproteobacteria</taxon>
        <taxon>Rhodobacterales</taxon>
        <taxon>Paracoccaceae</taxon>
        <taxon>Paracoccus</taxon>
    </lineage>
</organism>
<dbReference type="SUPFAM" id="SSF53098">
    <property type="entry name" value="Ribonuclease H-like"/>
    <property type="match status" value="1"/>
</dbReference>
<dbReference type="Proteomes" id="UP000321562">
    <property type="component" value="Unassembled WGS sequence"/>
</dbReference>
<dbReference type="PANTHER" id="PTHR35004">
    <property type="entry name" value="TRANSPOSASE RV3428C-RELATED"/>
    <property type="match status" value="1"/>
</dbReference>
<dbReference type="PANTHER" id="PTHR35004:SF8">
    <property type="entry name" value="TRANSPOSASE RV3428C-RELATED"/>
    <property type="match status" value="1"/>
</dbReference>
<dbReference type="OrthoDB" id="2065409at2"/>
<dbReference type="InterPro" id="IPR054353">
    <property type="entry name" value="IstA-like_C"/>
</dbReference>
<gene>
    <name evidence="4" type="ORF">FQV27_15355</name>
</gene>
<keyword evidence="5" id="KW-1185">Reference proteome</keyword>
<comment type="similarity">
    <text evidence="1">Belongs to the transposase IS21/IS408/IS1162 family.</text>
</comment>